<evidence type="ECO:0000256" key="3">
    <source>
        <dbReference type="ARBA" id="ARBA00022989"/>
    </source>
</evidence>
<dbReference type="GO" id="GO:0016020">
    <property type="term" value="C:membrane"/>
    <property type="evidence" value="ECO:0007669"/>
    <property type="project" value="UniProtKB-SubCell"/>
</dbReference>
<feature type="transmembrane region" description="Helical" evidence="6">
    <location>
        <begin position="50"/>
        <end position="68"/>
    </location>
</feature>
<keyword evidence="3 6" id="KW-1133">Transmembrane helix</keyword>
<evidence type="ECO:0000256" key="4">
    <source>
        <dbReference type="ARBA" id="ARBA00023136"/>
    </source>
</evidence>
<dbReference type="KEGG" id="aym:YM304_14540"/>
<evidence type="ECO:0000259" key="7">
    <source>
        <dbReference type="Pfam" id="PF04932"/>
    </source>
</evidence>
<evidence type="ECO:0000256" key="2">
    <source>
        <dbReference type="ARBA" id="ARBA00022692"/>
    </source>
</evidence>
<feature type="region of interest" description="Disordered" evidence="5">
    <location>
        <begin position="497"/>
        <end position="519"/>
    </location>
</feature>
<dbReference type="InterPro" id="IPR051533">
    <property type="entry name" value="WaaL-like"/>
</dbReference>
<dbReference type="InterPro" id="IPR007016">
    <property type="entry name" value="O-antigen_ligase-rel_domated"/>
</dbReference>
<proteinExistence type="predicted"/>
<feature type="transmembrane region" description="Helical" evidence="6">
    <location>
        <begin position="449"/>
        <end position="468"/>
    </location>
</feature>
<accession>A0A6C7EAW1</accession>
<dbReference type="RefSeq" id="WP_015441015.1">
    <property type="nucleotide sequence ID" value="NC_020520.1"/>
</dbReference>
<dbReference type="PANTHER" id="PTHR37422:SF13">
    <property type="entry name" value="LIPOPOLYSACCHARIDE BIOSYNTHESIS PROTEIN PA4999-RELATED"/>
    <property type="match status" value="1"/>
</dbReference>
<organism evidence="8 9">
    <name type="scientific">Ilumatobacter coccineus (strain NBRC 103263 / KCTC 29153 / YM16-304)</name>
    <dbReference type="NCBI Taxonomy" id="1313172"/>
    <lineage>
        <taxon>Bacteria</taxon>
        <taxon>Bacillati</taxon>
        <taxon>Actinomycetota</taxon>
        <taxon>Acidimicrobiia</taxon>
        <taxon>Acidimicrobiales</taxon>
        <taxon>Ilumatobacteraceae</taxon>
        <taxon>Ilumatobacter</taxon>
    </lineage>
</organism>
<feature type="transmembrane region" description="Helical" evidence="6">
    <location>
        <begin position="23"/>
        <end position="44"/>
    </location>
</feature>
<feature type="domain" description="O-antigen ligase-related" evidence="7">
    <location>
        <begin position="271"/>
        <end position="425"/>
    </location>
</feature>
<dbReference type="PANTHER" id="PTHR37422">
    <property type="entry name" value="TEICHURONIC ACID BIOSYNTHESIS PROTEIN TUAE"/>
    <property type="match status" value="1"/>
</dbReference>
<evidence type="ECO:0000313" key="9">
    <source>
        <dbReference type="Proteomes" id="UP000011863"/>
    </source>
</evidence>
<keyword evidence="4 6" id="KW-0472">Membrane</keyword>
<gene>
    <name evidence="8" type="ORF">YM304_14540</name>
</gene>
<dbReference type="Pfam" id="PF04932">
    <property type="entry name" value="Wzy_C"/>
    <property type="match status" value="1"/>
</dbReference>
<dbReference type="AlphaFoldDB" id="A0A6C7EAW1"/>
<feature type="compositionally biased region" description="Basic and acidic residues" evidence="5">
    <location>
        <begin position="509"/>
        <end position="519"/>
    </location>
</feature>
<feature type="transmembrane region" description="Helical" evidence="6">
    <location>
        <begin position="202"/>
        <end position="222"/>
    </location>
</feature>
<feature type="transmembrane region" description="Helical" evidence="6">
    <location>
        <begin position="75"/>
        <end position="94"/>
    </location>
</feature>
<evidence type="ECO:0000256" key="6">
    <source>
        <dbReference type="SAM" id="Phobius"/>
    </source>
</evidence>
<feature type="transmembrane region" description="Helical" evidence="6">
    <location>
        <begin position="242"/>
        <end position="257"/>
    </location>
</feature>
<dbReference type="EMBL" id="AP012057">
    <property type="protein sequence ID" value="BAN01768.1"/>
    <property type="molecule type" value="Genomic_DNA"/>
</dbReference>
<evidence type="ECO:0000256" key="1">
    <source>
        <dbReference type="ARBA" id="ARBA00004141"/>
    </source>
</evidence>
<keyword evidence="2 6" id="KW-0812">Transmembrane</keyword>
<dbReference type="OrthoDB" id="5489348at2"/>
<name>A0A6C7EAW1_ILUCY</name>
<reference evidence="8 9" key="1">
    <citation type="journal article" date="2013" name="Int. J. Syst. Evol. Microbiol.">
        <title>Ilumatobacter nonamiense sp. nov. and Ilumatobacter coccineum sp. nov., isolated from seashore sand.</title>
        <authorList>
            <person name="Matsumoto A."/>
            <person name="Kasai H."/>
            <person name="Matsuo Y."/>
            <person name="Shizuri Y."/>
            <person name="Ichikawa N."/>
            <person name="Fujita N."/>
            <person name="Omura S."/>
            <person name="Takahashi Y."/>
        </authorList>
    </citation>
    <scope>NUCLEOTIDE SEQUENCE [LARGE SCALE GENOMIC DNA]</scope>
    <source>
        <strain evidence="9">NBRC 103263 / KCTC 29153 / YM16-304</strain>
    </source>
</reference>
<feature type="transmembrane region" description="Helical" evidence="6">
    <location>
        <begin position="311"/>
        <end position="329"/>
    </location>
</feature>
<protein>
    <recommendedName>
        <fullName evidence="7">O-antigen ligase-related domain-containing protein</fullName>
    </recommendedName>
</protein>
<feature type="transmembrane region" description="Helical" evidence="6">
    <location>
        <begin position="409"/>
        <end position="428"/>
    </location>
</feature>
<feature type="transmembrane region" description="Helical" evidence="6">
    <location>
        <begin position="106"/>
        <end position="132"/>
    </location>
</feature>
<comment type="subcellular location">
    <subcellularLocation>
        <location evidence="1">Membrane</location>
        <topology evidence="1">Multi-pass membrane protein</topology>
    </subcellularLocation>
</comment>
<feature type="transmembrane region" description="Helical" evidence="6">
    <location>
        <begin position="287"/>
        <end position="304"/>
    </location>
</feature>
<feature type="transmembrane region" description="Helical" evidence="6">
    <location>
        <begin position="169"/>
        <end position="190"/>
    </location>
</feature>
<feature type="transmembrane region" description="Helical" evidence="6">
    <location>
        <begin position="144"/>
        <end position="163"/>
    </location>
</feature>
<sequence>MIATSVRRRASDVVGRVLSSQQLSFLIAYGALLFVGLFVAGISWKRSYQPYLGISLALLLCIWVAWFVRPRLGLALTVFCALIGDAVTVSWFPFNKNMSSPESLLFIADGLTISPLEMTLGVAVVAVGLHGLAERGRPFESSPLIRPLAVFVAAVVFGFLNGIARGGDLRAAVFEVRPLLYFPVVYLLAANVCRDARDFRRVFYLALAAITIQSLLSIEYLLRQPAFVRENLETLTEHGSSIGMNLIAIVLLTSLTIRSCSTRLRWLLFLAAIPVTVIYLLSQRRAAFIGFAVALILLCVVLFWRQRNTFWKVVPALAVVALGYVGAFWNSDTTIGFPAQAVKTVIAPDQLSEKDQSSDIYRVIENIDLHATIRSSPITGLGFGQKFLRPIPLPDISAFEFNEYIPHNSFLWIWIKTGFAGFVTLLYVMARSISLGMSRVRRQRRGDDLAITVGALAFVVMYSIFVYVDIAWEPRNAVLFGTALALCTSQLKRSEVENPASEIGTPVAEADREMSSQSR</sequence>
<dbReference type="Proteomes" id="UP000011863">
    <property type="component" value="Chromosome"/>
</dbReference>
<feature type="transmembrane region" description="Helical" evidence="6">
    <location>
        <begin position="264"/>
        <end position="281"/>
    </location>
</feature>
<keyword evidence="9" id="KW-1185">Reference proteome</keyword>
<evidence type="ECO:0000313" key="8">
    <source>
        <dbReference type="EMBL" id="BAN01768.1"/>
    </source>
</evidence>
<evidence type="ECO:0000256" key="5">
    <source>
        <dbReference type="SAM" id="MobiDB-lite"/>
    </source>
</evidence>